<evidence type="ECO:0000313" key="1">
    <source>
        <dbReference type="EMBL" id="GFS97702.1"/>
    </source>
</evidence>
<gene>
    <name evidence="1" type="ORF">NPIL_359621</name>
</gene>
<name>A0A8X6N7A5_NEPPI</name>
<dbReference type="EMBL" id="BMAW01054724">
    <property type="protein sequence ID" value="GFS97702.1"/>
    <property type="molecule type" value="Genomic_DNA"/>
</dbReference>
<dbReference type="AlphaFoldDB" id="A0A8X6N7A5"/>
<reference evidence="1" key="1">
    <citation type="submission" date="2020-08" db="EMBL/GenBank/DDBJ databases">
        <title>Multicomponent nature underlies the extraordinary mechanical properties of spider dragline silk.</title>
        <authorList>
            <person name="Kono N."/>
            <person name="Nakamura H."/>
            <person name="Mori M."/>
            <person name="Yoshida Y."/>
            <person name="Ohtoshi R."/>
            <person name="Malay A.D."/>
            <person name="Moran D.A.P."/>
            <person name="Tomita M."/>
            <person name="Numata K."/>
            <person name="Arakawa K."/>
        </authorList>
    </citation>
    <scope>NUCLEOTIDE SEQUENCE</scope>
</reference>
<evidence type="ECO:0000313" key="2">
    <source>
        <dbReference type="Proteomes" id="UP000887013"/>
    </source>
</evidence>
<dbReference type="Proteomes" id="UP000887013">
    <property type="component" value="Unassembled WGS sequence"/>
</dbReference>
<sequence length="91" mass="10407">MATPQKSYYQINWQLMSQLSVLREIQVSTTPLFWTSLDTTWMVNLKPDFVSNNTSAPVREIPSQTNPETTAQALGDTFVSLSMFRRGERYG</sequence>
<comment type="caution">
    <text evidence="1">The sequence shown here is derived from an EMBL/GenBank/DDBJ whole genome shotgun (WGS) entry which is preliminary data.</text>
</comment>
<keyword evidence="2" id="KW-1185">Reference proteome</keyword>
<proteinExistence type="predicted"/>
<protein>
    <submittedName>
        <fullName evidence="1">Uncharacterized protein</fullName>
    </submittedName>
</protein>
<organism evidence="1 2">
    <name type="scientific">Nephila pilipes</name>
    <name type="common">Giant wood spider</name>
    <name type="synonym">Nephila maculata</name>
    <dbReference type="NCBI Taxonomy" id="299642"/>
    <lineage>
        <taxon>Eukaryota</taxon>
        <taxon>Metazoa</taxon>
        <taxon>Ecdysozoa</taxon>
        <taxon>Arthropoda</taxon>
        <taxon>Chelicerata</taxon>
        <taxon>Arachnida</taxon>
        <taxon>Araneae</taxon>
        <taxon>Araneomorphae</taxon>
        <taxon>Entelegynae</taxon>
        <taxon>Araneoidea</taxon>
        <taxon>Nephilidae</taxon>
        <taxon>Nephila</taxon>
    </lineage>
</organism>
<accession>A0A8X6N7A5</accession>